<evidence type="ECO:0000313" key="2">
    <source>
        <dbReference type="Proteomes" id="UP000326198"/>
    </source>
</evidence>
<dbReference type="EMBL" id="ML736153">
    <property type="protein sequence ID" value="KAE8383764.1"/>
    <property type="molecule type" value="Genomic_DNA"/>
</dbReference>
<sequence length="110" mass="12926">MHLKKGGLRYRPSQIRVSILLGMYITSVQAAFVRFSDTQRDIWHGESLTTLLSDNRAFRERTLFDACGISKQHQLFLPFCSNGRDVQMSTYLRSIARQPRPIFYWDLHNF</sequence>
<evidence type="ECO:0000313" key="1">
    <source>
        <dbReference type="EMBL" id="KAE8383764.1"/>
    </source>
</evidence>
<name>A0A5N7BPK2_9EURO</name>
<proteinExistence type="predicted"/>
<protein>
    <submittedName>
        <fullName evidence="1">Uncharacterized protein</fullName>
    </submittedName>
</protein>
<organism evidence="1 2">
    <name type="scientific">Aspergillus bertholletiae</name>
    <dbReference type="NCBI Taxonomy" id="1226010"/>
    <lineage>
        <taxon>Eukaryota</taxon>
        <taxon>Fungi</taxon>
        <taxon>Dikarya</taxon>
        <taxon>Ascomycota</taxon>
        <taxon>Pezizomycotina</taxon>
        <taxon>Eurotiomycetes</taxon>
        <taxon>Eurotiomycetidae</taxon>
        <taxon>Eurotiales</taxon>
        <taxon>Aspergillaceae</taxon>
        <taxon>Aspergillus</taxon>
        <taxon>Aspergillus subgen. Circumdati</taxon>
    </lineage>
</organism>
<reference evidence="1 2" key="1">
    <citation type="submission" date="2019-04" db="EMBL/GenBank/DDBJ databases">
        <title>Friends and foes A comparative genomics studyof 23 Aspergillus species from section Flavi.</title>
        <authorList>
            <consortium name="DOE Joint Genome Institute"/>
            <person name="Kjaerbolling I."/>
            <person name="Vesth T."/>
            <person name="Frisvad J.C."/>
            <person name="Nybo J.L."/>
            <person name="Theobald S."/>
            <person name="Kildgaard S."/>
            <person name="Isbrandt T."/>
            <person name="Kuo A."/>
            <person name="Sato A."/>
            <person name="Lyhne E.K."/>
            <person name="Kogle M.E."/>
            <person name="Wiebenga A."/>
            <person name="Kun R.S."/>
            <person name="Lubbers R.J."/>
            <person name="Makela M.R."/>
            <person name="Barry K."/>
            <person name="Chovatia M."/>
            <person name="Clum A."/>
            <person name="Daum C."/>
            <person name="Haridas S."/>
            <person name="He G."/>
            <person name="LaButti K."/>
            <person name="Lipzen A."/>
            <person name="Mondo S."/>
            <person name="Riley R."/>
            <person name="Salamov A."/>
            <person name="Simmons B.A."/>
            <person name="Magnuson J.K."/>
            <person name="Henrissat B."/>
            <person name="Mortensen U.H."/>
            <person name="Larsen T.O."/>
            <person name="Devries R.P."/>
            <person name="Grigoriev I.V."/>
            <person name="Machida M."/>
            <person name="Baker S.E."/>
            <person name="Andersen M.R."/>
        </authorList>
    </citation>
    <scope>NUCLEOTIDE SEQUENCE [LARGE SCALE GENOMIC DNA]</scope>
    <source>
        <strain evidence="1 2">IBT 29228</strain>
    </source>
</reference>
<keyword evidence="2" id="KW-1185">Reference proteome</keyword>
<gene>
    <name evidence="1" type="ORF">BDV26DRAFT_543</name>
</gene>
<dbReference type="AlphaFoldDB" id="A0A5N7BPK2"/>
<accession>A0A5N7BPK2</accession>
<dbReference type="Proteomes" id="UP000326198">
    <property type="component" value="Unassembled WGS sequence"/>
</dbReference>